<dbReference type="OrthoDB" id="694479at2759"/>
<dbReference type="PANTHER" id="PTHR24369:SF213">
    <property type="entry name" value="INSULIN LIKE GROWTH FACTOR BINDING PROTEIN ACID LABILE SUBUNIT"/>
    <property type="match status" value="1"/>
</dbReference>
<reference evidence="6" key="1">
    <citation type="thesis" date="2020" institute="ProQuest LLC" country="789 East Eisenhower Parkway, Ann Arbor, MI, USA">
        <title>Comparative Genomics and Chromosome Evolution.</title>
        <authorList>
            <person name="Mudd A.B."/>
        </authorList>
    </citation>
    <scope>NUCLEOTIDE SEQUENCE</scope>
    <source>
        <strain evidence="6">Female2</strain>
        <tissue evidence="6">Blood</tissue>
    </source>
</reference>
<evidence type="ECO:0000256" key="2">
    <source>
        <dbReference type="ARBA" id="ARBA00022729"/>
    </source>
</evidence>
<keyword evidence="4" id="KW-0472">Membrane</keyword>
<evidence type="ECO:0000313" key="7">
    <source>
        <dbReference type="Proteomes" id="UP000812440"/>
    </source>
</evidence>
<dbReference type="InterPro" id="IPR001611">
    <property type="entry name" value="Leu-rich_rpt"/>
</dbReference>
<accession>A0A8T2IL55</accession>
<feature type="transmembrane region" description="Helical" evidence="4">
    <location>
        <begin position="332"/>
        <end position="352"/>
    </location>
</feature>
<feature type="domain" description="LRRCT" evidence="5">
    <location>
        <begin position="277"/>
        <end position="328"/>
    </location>
</feature>
<dbReference type="Gene3D" id="3.80.10.10">
    <property type="entry name" value="Ribonuclease Inhibitor"/>
    <property type="match status" value="2"/>
</dbReference>
<keyword evidence="4" id="KW-1133">Transmembrane helix</keyword>
<dbReference type="Pfam" id="PF12799">
    <property type="entry name" value="LRR_4"/>
    <property type="match status" value="1"/>
</dbReference>
<evidence type="ECO:0000259" key="5">
    <source>
        <dbReference type="SMART" id="SM00082"/>
    </source>
</evidence>
<dbReference type="SMART" id="SM00082">
    <property type="entry name" value="LRRCT"/>
    <property type="match status" value="1"/>
</dbReference>
<dbReference type="PROSITE" id="PS51450">
    <property type="entry name" value="LRR"/>
    <property type="match status" value="2"/>
</dbReference>
<organism evidence="6 7">
    <name type="scientific">Hymenochirus boettgeri</name>
    <name type="common">Congo dwarf clawed frog</name>
    <dbReference type="NCBI Taxonomy" id="247094"/>
    <lineage>
        <taxon>Eukaryota</taxon>
        <taxon>Metazoa</taxon>
        <taxon>Chordata</taxon>
        <taxon>Craniata</taxon>
        <taxon>Vertebrata</taxon>
        <taxon>Euteleostomi</taxon>
        <taxon>Amphibia</taxon>
        <taxon>Batrachia</taxon>
        <taxon>Anura</taxon>
        <taxon>Pipoidea</taxon>
        <taxon>Pipidae</taxon>
        <taxon>Pipinae</taxon>
        <taxon>Hymenochirus</taxon>
    </lineage>
</organism>
<sequence>MHLCIFKQKFYIIISKLELYFYLPPSPSFFYFLFLLSTKQLSSFSLCPSYCLCDSKFFFVNCSSLNLSSVLVFPPLSTEYLDLSGCFLQSLPSLENLWRLNTLLLSHNQIPDIDATSWSGMQSLQILDLRTNRISELSATFSFGLDSLIQLLLANNFLSTIPEKCFEYLHKLEFLDLQGNMISRLQSRALRPLTNLRRLQLQNNLLRSLQNNDFSALQRLEFLDLSGNQIQDLPPAVFSSLHSLIFLNLQQNHLRHLRFPTLRNLPAPGTVLLLSNNPWECDCDLQRVFGKLGGVHRLSLQDGEELHCAAPPPLKGRPLTSLDTRLCVAETVTVLVITLTVIVTVIGAIVTAERSRKRSYRTYEHEICVQD</sequence>
<name>A0A8T2IL55_9PIPI</name>
<dbReference type="AlphaFoldDB" id="A0A8T2IL55"/>
<evidence type="ECO:0000256" key="3">
    <source>
        <dbReference type="ARBA" id="ARBA00022737"/>
    </source>
</evidence>
<proteinExistence type="predicted"/>
<dbReference type="Pfam" id="PF13855">
    <property type="entry name" value="LRR_8"/>
    <property type="match status" value="1"/>
</dbReference>
<dbReference type="InterPro" id="IPR032675">
    <property type="entry name" value="LRR_dom_sf"/>
</dbReference>
<dbReference type="SMART" id="SM00364">
    <property type="entry name" value="LRR_BAC"/>
    <property type="match status" value="5"/>
</dbReference>
<dbReference type="InterPro" id="IPR003591">
    <property type="entry name" value="Leu-rich_rpt_typical-subtyp"/>
</dbReference>
<keyword evidence="4" id="KW-0812">Transmembrane</keyword>
<dbReference type="PANTHER" id="PTHR24369">
    <property type="entry name" value="ANTIGEN BSP, PUTATIVE-RELATED"/>
    <property type="match status" value="1"/>
</dbReference>
<keyword evidence="3" id="KW-0677">Repeat</keyword>
<comment type="caution">
    <text evidence="6">The sequence shown here is derived from an EMBL/GenBank/DDBJ whole genome shotgun (WGS) entry which is preliminary data.</text>
</comment>
<gene>
    <name evidence="6" type="ORF">GDO86_016977</name>
</gene>
<keyword evidence="2" id="KW-0732">Signal</keyword>
<evidence type="ECO:0000256" key="4">
    <source>
        <dbReference type="SAM" id="Phobius"/>
    </source>
</evidence>
<dbReference type="SMART" id="SM00369">
    <property type="entry name" value="LRR_TYP"/>
    <property type="match status" value="7"/>
</dbReference>
<protein>
    <recommendedName>
        <fullName evidence="5">LRRCT domain-containing protein</fullName>
    </recommendedName>
</protein>
<dbReference type="Proteomes" id="UP000812440">
    <property type="component" value="Chromosome 9"/>
</dbReference>
<dbReference type="GO" id="GO:0005886">
    <property type="term" value="C:plasma membrane"/>
    <property type="evidence" value="ECO:0007669"/>
    <property type="project" value="TreeGrafter"/>
</dbReference>
<dbReference type="InterPro" id="IPR025875">
    <property type="entry name" value="Leu-rich_rpt_4"/>
</dbReference>
<evidence type="ECO:0000313" key="6">
    <source>
        <dbReference type="EMBL" id="KAG8432543.1"/>
    </source>
</evidence>
<evidence type="ECO:0000256" key="1">
    <source>
        <dbReference type="ARBA" id="ARBA00022614"/>
    </source>
</evidence>
<dbReference type="InterPro" id="IPR050541">
    <property type="entry name" value="LRR_TM_domain-containing"/>
</dbReference>
<dbReference type="EMBL" id="JAACNH010000009">
    <property type="protein sequence ID" value="KAG8432543.1"/>
    <property type="molecule type" value="Genomic_DNA"/>
</dbReference>
<keyword evidence="7" id="KW-1185">Reference proteome</keyword>
<dbReference type="InterPro" id="IPR000483">
    <property type="entry name" value="Cys-rich_flank_reg_C"/>
</dbReference>
<dbReference type="SMART" id="SM00365">
    <property type="entry name" value="LRR_SD22"/>
    <property type="match status" value="4"/>
</dbReference>
<keyword evidence="1" id="KW-0433">Leucine-rich repeat</keyword>
<dbReference type="SUPFAM" id="SSF52058">
    <property type="entry name" value="L domain-like"/>
    <property type="match status" value="1"/>
</dbReference>